<name>A0ACC0I3T5_9ERIC</name>
<protein>
    <submittedName>
        <fullName evidence="1">UDP-glycosyltransferase 85A8</fullName>
    </submittedName>
</protein>
<comment type="caution">
    <text evidence="1">The sequence shown here is derived from an EMBL/GenBank/DDBJ whole genome shotgun (WGS) entry which is preliminary data.</text>
</comment>
<gene>
    <name evidence="1" type="ORF">LOK49_LG04G01579</name>
</gene>
<reference evidence="1 2" key="1">
    <citation type="journal article" date="2022" name="Plant J.">
        <title>Chromosome-level genome of Camellia lanceoleosa provides a valuable resource for understanding genome evolution and self-incompatibility.</title>
        <authorList>
            <person name="Gong W."/>
            <person name="Xiao S."/>
            <person name="Wang L."/>
            <person name="Liao Z."/>
            <person name="Chang Y."/>
            <person name="Mo W."/>
            <person name="Hu G."/>
            <person name="Li W."/>
            <person name="Zhao G."/>
            <person name="Zhu H."/>
            <person name="Hu X."/>
            <person name="Ji K."/>
            <person name="Xiang X."/>
            <person name="Song Q."/>
            <person name="Yuan D."/>
            <person name="Jin S."/>
            <person name="Zhang L."/>
        </authorList>
    </citation>
    <scope>NUCLEOTIDE SEQUENCE [LARGE SCALE GENOMIC DNA]</scope>
    <source>
        <strain evidence="1">SQ_2022a</strain>
    </source>
</reference>
<evidence type="ECO:0000313" key="2">
    <source>
        <dbReference type="Proteomes" id="UP001060215"/>
    </source>
</evidence>
<organism evidence="1 2">
    <name type="scientific">Camellia lanceoleosa</name>
    <dbReference type="NCBI Taxonomy" id="1840588"/>
    <lineage>
        <taxon>Eukaryota</taxon>
        <taxon>Viridiplantae</taxon>
        <taxon>Streptophyta</taxon>
        <taxon>Embryophyta</taxon>
        <taxon>Tracheophyta</taxon>
        <taxon>Spermatophyta</taxon>
        <taxon>Magnoliopsida</taxon>
        <taxon>eudicotyledons</taxon>
        <taxon>Gunneridae</taxon>
        <taxon>Pentapetalae</taxon>
        <taxon>asterids</taxon>
        <taxon>Ericales</taxon>
        <taxon>Theaceae</taxon>
        <taxon>Camellia</taxon>
    </lineage>
</organism>
<evidence type="ECO:0000313" key="1">
    <source>
        <dbReference type="EMBL" id="KAI8020324.1"/>
    </source>
</evidence>
<accession>A0ACC0I3T5</accession>
<sequence>MEVSYDVKHNKVEALVKEMIKGNKGNQMKMQAKEWKKKAIKATDVRGSCYDNFHSFIKDTLQLKMGSSKYECKARKGLRLEHV</sequence>
<dbReference type="EMBL" id="CM045759">
    <property type="protein sequence ID" value="KAI8020324.1"/>
    <property type="molecule type" value="Genomic_DNA"/>
</dbReference>
<keyword evidence="2" id="KW-1185">Reference proteome</keyword>
<proteinExistence type="predicted"/>
<dbReference type="Proteomes" id="UP001060215">
    <property type="component" value="Chromosome 2"/>
</dbReference>